<dbReference type="AlphaFoldDB" id="A0AAX6MS59"/>
<evidence type="ECO:0000256" key="3">
    <source>
        <dbReference type="ARBA" id="ARBA00023125"/>
    </source>
</evidence>
<comment type="subcellular location">
    <subcellularLocation>
        <location evidence="1">Nucleus</location>
    </subcellularLocation>
</comment>
<evidence type="ECO:0000259" key="7">
    <source>
        <dbReference type="PROSITE" id="PS00463"/>
    </source>
</evidence>
<evidence type="ECO:0000256" key="1">
    <source>
        <dbReference type="ARBA" id="ARBA00004123"/>
    </source>
</evidence>
<dbReference type="GO" id="GO:0005634">
    <property type="term" value="C:nucleus"/>
    <property type="evidence" value="ECO:0007669"/>
    <property type="project" value="UniProtKB-SubCell"/>
</dbReference>
<dbReference type="GO" id="GO:0000981">
    <property type="term" value="F:DNA-binding transcription factor activity, RNA polymerase II-specific"/>
    <property type="evidence" value="ECO:0007669"/>
    <property type="project" value="InterPro"/>
</dbReference>
<organism evidence="8 9">
    <name type="scientific">Daldinia eschscholtzii</name>
    <dbReference type="NCBI Taxonomy" id="292717"/>
    <lineage>
        <taxon>Eukaryota</taxon>
        <taxon>Fungi</taxon>
        <taxon>Dikarya</taxon>
        <taxon>Ascomycota</taxon>
        <taxon>Pezizomycotina</taxon>
        <taxon>Sordariomycetes</taxon>
        <taxon>Xylariomycetidae</taxon>
        <taxon>Xylariales</taxon>
        <taxon>Hypoxylaceae</taxon>
        <taxon>Daldinia</taxon>
    </lineage>
</organism>
<sequence length="487" mass="53922">MPPGGPIAGPSTASCSPAPYGQACVACSRAKCKCFYRTDGSSCERCHRLGKTCEPALTARKRKARTSPPLQSSPVQPPPPTGNTRLEEKLDELVSLLRAQQAEKQNQAHQHTPQSLPEGILAGYADSMSPTPVSIPVREHPDIAIDTTATIVHLLRPTTPASPSPISHDVSVHKIPDQAAQELLDIFRRSFIPMCPVVHIPVSTSAAELRREKPFLWLVIMSLTSKIISQQFAMADTIWRIISHRIVLQHIVDLDLLLGILKIRETVLYRPKTVDQTGAAQFQWLQDLDTVLSIAEQWVSMLFSLPLRDWHGFTADLFTQFTQYLVVLFRLVTLDEPGWDPEEVRRRADVFAIIDRACLEVDRVPIVTGMVDAEGPRSGFFFKMSRLLRDVRTLFVAEMASHSQLNSTFSAADNMPTSGDDMNNNSNNNNVNGNGNGNNSAAADAAAPMFGEEMSLADEIYLNTVQEDILAHVWDFRPDATYMPFAP</sequence>
<keyword evidence="2" id="KW-0805">Transcription regulation</keyword>
<feature type="domain" description="Zn(2)-C6 fungal-type" evidence="7">
    <location>
        <begin position="23"/>
        <end position="53"/>
    </location>
</feature>
<feature type="compositionally biased region" description="Polar residues" evidence="6">
    <location>
        <begin position="408"/>
        <end position="417"/>
    </location>
</feature>
<dbReference type="InterPro" id="IPR001138">
    <property type="entry name" value="Zn2Cys6_DnaBD"/>
</dbReference>
<reference evidence="8 9" key="1">
    <citation type="journal article" date="2024" name="Front Chem Biol">
        <title>Unveiling the potential of Daldinia eschscholtzii MFLUCC 19-0629 through bioactivity and bioinformatics studies for enhanced sustainable agriculture production.</title>
        <authorList>
            <person name="Brooks S."/>
            <person name="Weaver J.A."/>
            <person name="Klomchit A."/>
            <person name="Alharthi S.A."/>
            <person name="Onlamun T."/>
            <person name="Nurani R."/>
            <person name="Vong T.K."/>
            <person name="Alberti F."/>
            <person name="Greco C."/>
        </authorList>
    </citation>
    <scope>NUCLEOTIDE SEQUENCE [LARGE SCALE GENOMIC DNA]</scope>
    <source>
        <strain evidence="8">MFLUCC 19-0629</strain>
    </source>
</reference>
<feature type="region of interest" description="Disordered" evidence="6">
    <location>
        <begin position="408"/>
        <end position="440"/>
    </location>
</feature>
<gene>
    <name evidence="8" type="ORF">Daesc_002641</name>
</gene>
<dbReference type="InterPro" id="IPR036864">
    <property type="entry name" value="Zn2-C6_fun-type_DNA-bd_sf"/>
</dbReference>
<evidence type="ECO:0000313" key="9">
    <source>
        <dbReference type="Proteomes" id="UP001369815"/>
    </source>
</evidence>
<evidence type="ECO:0000256" key="5">
    <source>
        <dbReference type="ARBA" id="ARBA00023242"/>
    </source>
</evidence>
<dbReference type="PANTHER" id="PTHR31845:SF32">
    <property type="entry name" value="MISCELLANEOUS ZN(II)2CYS6 TRANSCRIPTION FACTOR (EUROFUNG)-RELATED"/>
    <property type="match status" value="1"/>
</dbReference>
<dbReference type="EMBL" id="JBANMG010000003">
    <property type="protein sequence ID" value="KAK6955011.1"/>
    <property type="molecule type" value="Genomic_DNA"/>
</dbReference>
<dbReference type="GO" id="GO:0000976">
    <property type="term" value="F:transcription cis-regulatory region binding"/>
    <property type="evidence" value="ECO:0007669"/>
    <property type="project" value="TreeGrafter"/>
</dbReference>
<keyword evidence="3" id="KW-0238">DNA-binding</keyword>
<evidence type="ECO:0000256" key="2">
    <source>
        <dbReference type="ARBA" id="ARBA00023015"/>
    </source>
</evidence>
<dbReference type="CDD" id="cd00067">
    <property type="entry name" value="GAL4"/>
    <property type="match status" value="1"/>
</dbReference>
<accession>A0AAX6MS59</accession>
<dbReference type="Gene3D" id="4.10.240.10">
    <property type="entry name" value="Zn(2)-C6 fungal-type DNA-binding domain"/>
    <property type="match status" value="1"/>
</dbReference>
<keyword evidence="9" id="KW-1185">Reference proteome</keyword>
<feature type="region of interest" description="Disordered" evidence="6">
    <location>
        <begin position="59"/>
        <end position="85"/>
    </location>
</feature>
<dbReference type="Proteomes" id="UP001369815">
    <property type="component" value="Unassembled WGS sequence"/>
</dbReference>
<comment type="caution">
    <text evidence="8">The sequence shown here is derived from an EMBL/GenBank/DDBJ whole genome shotgun (WGS) entry which is preliminary data.</text>
</comment>
<dbReference type="PANTHER" id="PTHR31845">
    <property type="entry name" value="FINGER DOMAIN PROTEIN, PUTATIVE-RELATED"/>
    <property type="match status" value="1"/>
</dbReference>
<feature type="compositionally biased region" description="Low complexity" evidence="6">
    <location>
        <begin position="418"/>
        <end position="440"/>
    </location>
</feature>
<dbReference type="GO" id="GO:0008270">
    <property type="term" value="F:zinc ion binding"/>
    <property type="evidence" value="ECO:0007669"/>
    <property type="project" value="InterPro"/>
</dbReference>
<name>A0AAX6MS59_9PEZI</name>
<dbReference type="InterPro" id="IPR051089">
    <property type="entry name" value="prtT"/>
</dbReference>
<evidence type="ECO:0000313" key="8">
    <source>
        <dbReference type="EMBL" id="KAK6955011.1"/>
    </source>
</evidence>
<dbReference type="PROSITE" id="PS00463">
    <property type="entry name" value="ZN2_CY6_FUNGAL_1"/>
    <property type="match status" value="1"/>
</dbReference>
<evidence type="ECO:0000256" key="4">
    <source>
        <dbReference type="ARBA" id="ARBA00023163"/>
    </source>
</evidence>
<proteinExistence type="predicted"/>
<protein>
    <recommendedName>
        <fullName evidence="7">Zn(2)-C6 fungal-type domain-containing protein</fullName>
    </recommendedName>
</protein>
<keyword evidence="5" id="KW-0539">Nucleus</keyword>
<evidence type="ECO:0000256" key="6">
    <source>
        <dbReference type="SAM" id="MobiDB-lite"/>
    </source>
</evidence>
<keyword evidence="4" id="KW-0804">Transcription</keyword>